<dbReference type="GeneID" id="19272067"/>
<organism evidence="1 2">
    <name type="scientific">Pestalotiopsis fici (strain W106-1 / CGMCC3.15140)</name>
    <dbReference type="NCBI Taxonomy" id="1229662"/>
    <lineage>
        <taxon>Eukaryota</taxon>
        <taxon>Fungi</taxon>
        <taxon>Dikarya</taxon>
        <taxon>Ascomycota</taxon>
        <taxon>Pezizomycotina</taxon>
        <taxon>Sordariomycetes</taxon>
        <taxon>Xylariomycetidae</taxon>
        <taxon>Amphisphaeriales</taxon>
        <taxon>Sporocadaceae</taxon>
        <taxon>Pestalotiopsis</taxon>
    </lineage>
</organism>
<dbReference type="HOGENOM" id="CLU_084522_3_0_1"/>
<dbReference type="EMBL" id="KI912112">
    <property type="protein sequence ID" value="ETS82052.1"/>
    <property type="molecule type" value="Genomic_DNA"/>
</dbReference>
<proteinExistence type="predicted"/>
<dbReference type="OMA" id="GIFDYHH"/>
<dbReference type="eggNOG" id="ENOG502RXFP">
    <property type="taxonomic scope" value="Eukaryota"/>
</dbReference>
<sequence length="182" mass="20006">MTSNLMPIASLRVSKHQIPAHNLIPNTSIQNKPLMHYHGVFPPTIGASAIESHLGSLGVVSPQWRYTMYSTTHFHSTSHEVLCISRGKATLCFGGEDNPGKVELEAQRGDMLIVPAGVGHRLLRQAEGSDGGFEMVGSYPPGYNWDMCYGQRGEESQVKSIENLPWFTRDPVYGDRGPALDL</sequence>
<evidence type="ECO:0000313" key="2">
    <source>
        <dbReference type="Proteomes" id="UP000030651"/>
    </source>
</evidence>
<dbReference type="Proteomes" id="UP000030651">
    <property type="component" value="Unassembled WGS sequence"/>
</dbReference>
<dbReference type="AlphaFoldDB" id="W3X9G8"/>
<dbReference type="PANTHER" id="PTHR36448">
    <property type="entry name" value="BLR7373 PROTEIN"/>
    <property type="match status" value="1"/>
</dbReference>
<dbReference type="CDD" id="cd02219">
    <property type="entry name" value="cupin_YjlB-like"/>
    <property type="match status" value="1"/>
</dbReference>
<dbReference type="InterPro" id="IPR014500">
    <property type="entry name" value="UCP019307_cupin"/>
</dbReference>
<evidence type="ECO:0000313" key="1">
    <source>
        <dbReference type="EMBL" id="ETS82052.1"/>
    </source>
</evidence>
<dbReference type="InParanoid" id="W3X9G8"/>
<dbReference type="OrthoDB" id="2589563at2759"/>
<dbReference type="KEGG" id="pfy:PFICI_07054"/>
<gene>
    <name evidence="1" type="ORF">PFICI_07054</name>
</gene>
<accession>W3X9G8</accession>
<name>W3X9G8_PESFW</name>
<keyword evidence="2" id="KW-1185">Reference proteome</keyword>
<dbReference type="PANTHER" id="PTHR36448:SF3">
    <property type="entry name" value="CUPIN TYPE-2 DOMAIN-CONTAINING PROTEIN"/>
    <property type="match status" value="1"/>
</dbReference>
<dbReference type="InterPro" id="IPR011051">
    <property type="entry name" value="RmlC_Cupin_sf"/>
</dbReference>
<reference evidence="2" key="1">
    <citation type="journal article" date="2015" name="BMC Genomics">
        <title>Genomic and transcriptomic analysis of the endophytic fungus Pestalotiopsis fici reveals its lifestyle and high potential for synthesis of natural products.</title>
        <authorList>
            <person name="Wang X."/>
            <person name="Zhang X."/>
            <person name="Liu L."/>
            <person name="Xiang M."/>
            <person name="Wang W."/>
            <person name="Sun X."/>
            <person name="Che Y."/>
            <person name="Guo L."/>
            <person name="Liu G."/>
            <person name="Guo L."/>
            <person name="Wang C."/>
            <person name="Yin W.B."/>
            <person name="Stadler M."/>
            <person name="Zhang X."/>
            <person name="Liu X."/>
        </authorList>
    </citation>
    <scope>NUCLEOTIDE SEQUENCE [LARGE SCALE GENOMIC DNA]</scope>
    <source>
        <strain evidence="2">W106-1 / CGMCC3.15140</strain>
    </source>
</reference>
<dbReference type="PIRSF" id="PIRSF019307">
    <property type="entry name" value="UCP019307"/>
    <property type="match status" value="1"/>
</dbReference>
<protein>
    <submittedName>
        <fullName evidence="1">Uncharacterized protein</fullName>
    </submittedName>
</protein>
<dbReference type="InterPro" id="IPR047121">
    <property type="entry name" value="YjiB-like"/>
</dbReference>
<dbReference type="SUPFAM" id="SSF51182">
    <property type="entry name" value="RmlC-like cupins"/>
    <property type="match status" value="1"/>
</dbReference>
<dbReference type="InterPro" id="IPR014710">
    <property type="entry name" value="RmlC-like_jellyroll"/>
</dbReference>
<dbReference type="Gene3D" id="2.60.120.10">
    <property type="entry name" value="Jelly Rolls"/>
    <property type="match status" value="1"/>
</dbReference>
<dbReference type="RefSeq" id="XP_007833826.1">
    <property type="nucleotide sequence ID" value="XM_007835635.1"/>
</dbReference>